<evidence type="ECO:0000313" key="2">
    <source>
        <dbReference type="EMBL" id="KAK1805760.1"/>
    </source>
</evidence>
<feature type="region of interest" description="Disordered" evidence="1">
    <location>
        <begin position="48"/>
        <end position="83"/>
    </location>
</feature>
<reference evidence="2" key="1">
    <citation type="submission" date="2023-03" db="EMBL/GenBank/DDBJ databases">
        <title>Electrophorus voltai genome.</title>
        <authorList>
            <person name="Bian C."/>
        </authorList>
    </citation>
    <scope>NUCLEOTIDE SEQUENCE</scope>
    <source>
        <strain evidence="2">CB-2022</strain>
        <tissue evidence="2">Muscle</tissue>
    </source>
</reference>
<protein>
    <submittedName>
        <fullName evidence="2">Uncharacterized protein</fullName>
    </submittedName>
</protein>
<evidence type="ECO:0000313" key="3">
    <source>
        <dbReference type="Proteomes" id="UP001239994"/>
    </source>
</evidence>
<evidence type="ECO:0000256" key="1">
    <source>
        <dbReference type="SAM" id="MobiDB-lite"/>
    </source>
</evidence>
<dbReference type="Proteomes" id="UP001239994">
    <property type="component" value="Unassembled WGS sequence"/>
</dbReference>
<dbReference type="EMBL" id="JAROKS010000002">
    <property type="protein sequence ID" value="KAK1805760.1"/>
    <property type="molecule type" value="Genomic_DNA"/>
</dbReference>
<proteinExistence type="predicted"/>
<name>A0AAD8ZYS8_9TELE</name>
<sequence>MTNITAIVSWEGPCAARLFRALIHTSRRPAYWGRDLALLVQHSAEFSSSPNQSHLTHLTNMKHGGGPESLQSSRAPEVQPEQERCREQERWLEATFHRPRQFVQTLRLQRSRCRKALQLFSMSSVDDIGSASCPKTRAERSVSAGSLHSDVIQGCVWNFTAGPDPIRKPCLYNTVVSRKPCLYNTVVSRKPCRYNTVVSRKPCLYNTVVSRKPCLYNTVVSRKPCLYNTVVSRKPCLYNTAVSRKPCLYNTAVSRKPCLYNTVVSRKPCLYNTVVSRKPCLYNTVVSRKPCRYNTVVSRKPCRYITVVSRKPCRYNTVVSRKPCLYNTAVSRKPCLYNTAVSRKPCLYNTAVSRKPCLYNTAVSVKPCLYNTAVSTLLQNLLLHSSSHPKTCKTLKVLPNMQFANIYGKDSQLAVTLSPIPLELLRSSTRL</sequence>
<keyword evidence="3" id="KW-1185">Reference proteome</keyword>
<accession>A0AAD8ZYS8</accession>
<organism evidence="2 3">
    <name type="scientific">Electrophorus voltai</name>
    <dbReference type="NCBI Taxonomy" id="2609070"/>
    <lineage>
        <taxon>Eukaryota</taxon>
        <taxon>Metazoa</taxon>
        <taxon>Chordata</taxon>
        <taxon>Craniata</taxon>
        <taxon>Vertebrata</taxon>
        <taxon>Euteleostomi</taxon>
        <taxon>Actinopterygii</taxon>
        <taxon>Neopterygii</taxon>
        <taxon>Teleostei</taxon>
        <taxon>Ostariophysi</taxon>
        <taxon>Gymnotiformes</taxon>
        <taxon>Gymnotoidei</taxon>
        <taxon>Gymnotidae</taxon>
        <taxon>Electrophorus</taxon>
    </lineage>
</organism>
<feature type="compositionally biased region" description="Polar residues" evidence="1">
    <location>
        <begin position="48"/>
        <end position="59"/>
    </location>
</feature>
<gene>
    <name evidence="2" type="ORF">P4O66_001938</name>
</gene>
<comment type="caution">
    <text evidence="2">The sequence shown here is derived from an EMBL/GenBank/DDBJ whole genome shotgun (WGS) entry which is preliminary data.</text>
</comment>